<dbReference type="Gene3D" id="1.10.287.1490">
    <property type="match status" value="1"/>
</dbReference>
<dbReference type="InterPro" id="IPR009252">
    <property type="entry name" value="Cell_div_ZapB"/>
</dbReference>
<dbReference type="Pfam" id="PF06005">
    <property type="entry name" value="ZapB"/>
    <property type="match status" value="1"/>
</dbReference>
<keyword evidence="1 2" id="KW-0175">Coiled coil</keyword>
<gene>
    <name evidence="3" type="ORF">MNB_SV-6-1076</name>
</gene>
<dbReference type="AlphaFoldDB" id="A0A1W1B8T1"/>
<evidence type="ECO:0008006" key="4">
    <source>
        <dbReference type="Google" id="ProtNLM"/>
    </source>
</evidence>
<protein>
    <recommendedName>
        <fullName evidence="4">Cell division protein ZapB</fullName>
    </recommendedName>
</protein>
<dbReference type="EMBL" id="FPHC01000005">
    <property type="protein sequence ID" value="SFV49961.1"/>
    <property type="molecule type" value="Genomic_DNA"/>
</dbReference>
<dbReference type="SUPFAM" id="SSF58100">
    <property type="entry name" value="Bacterial hemolysins"/>
    <property type="match status" value="1"/>
</dbReference>
<feature type="coiled-coil region" evidence="2">
    <location>
        <begin position="4"/>
        <end position="66"/>
    </location>
</feature>
<evidence type="ECO:0000256" key="2">
    <source>
        <dbReference type="SAM" id="Coils"/>
    </source>
</evidence>
<organism evidence="3">
    <name type="scientific">hydrothermal vent metagenome</name>
    <dbReference type="NCBI Taxonomy" id="652676"/>
    <lineage>
        <taxon>unclassified sequences</taxon>
        <taxon>metagenomes</taxon>
        <taxon>ecological metagenomes</taxon>
    </lineage>
</organism>
<sequence>MTALQRLQEKIEQLKNNYHGMQHEIYELKQQLEALHNSQGEKQGAIDQLRAELDEKDREIEGIISKVEDLLA</sequence>
<evidence type="ECO:0000256" key="1">
    <source>
        <dbReference type="ARBA" id="ARBA00023054"/>
    </source>
</evidence>
<accession>A0A1W1B8T1</accession>
<proteinExistence type="predicted"/>
<evidence type="ECO:0000313" key="3">
    <source>
        <dbReference type="EMBL" id="SFV49961.1"/>
    </source>
</evidence>
<reference evidence="3" key="1">
    <citation type="submission" date="2016-10" db="EMBL/GenBank/DDBJ databases">
        <authorList>
            <person name="de Groot N.N."/>
        </authorList>
    </citation>
    <scope>NUCLEOTIDE SEQUENCE</scope>
</reference>
<name>A0A1W1B8T1_9ZZZZ</name>